<protein>
    <submittedName>
        <fullName evidence="2">Uncharacterized protein</fullName>
    </submittedName>
</protein>
<proteinExistence type="predicted"/>
<gene>
    <name evidence="2" type="ORF">AB675_1398</name>
</gene>
<keyword evidence="3" id="KW-1185">Reference proteome</keyword>
<dbReference type="EMBL" id="LFJN01000060">
    <property type="protein sequence ID" value="KPI34442.1"/>
    <property type="molecule type" value="Genomic_DNA"/>
</dbReference>
<feature type="coiled-coil region" evidence="1">
    <location>
        <begin position="47"/>
        <end position="113"/>
    </location>
</feature>
<organism evidence="2 3">
    <name type="scientific">Cyphellophora attinorum</name>
    <dbReference type="NCBI Taxonomy" id="1664694"/>
    <lineage>
        <taxon>Eukaryota</taxon>
        <taxon>Fungi</taxon>
        <taxon>Dikarya</taxon>
        <taxon>Ascomycota</taxon>
        <taxon>Pezizomycotina</taxon>
        <taxon>Eurotiomycetes</taxon>
        <taxon>Chaetothyriomycetidae</taxon>
        <taxon>Chaetothyriales</taxon>
        <taxon>Cyphellophoraceae</taxon>
        <taxon>Cyphellophora</taxon>
    </lineage>
</organism>
<keyword evidence="1" id="KW-0175">Coiled coil</keyword>
<comment type="caution">
    <text evidence="2">The sequence shown here is derived from an EMBL/GenBank/DDBJ whole genome shotgun (WGS) entry which is preliminary data.</text>
</comment>
<dbReference type="RefSeq" id="XP_017994405.1">
    <property type="nucleotide sequence ID" value="XM_018141284.1"/>
</dbReference>
<dbReference type="AlphaFoldDB" id="A0A0N1GWV1"/>
<sequence>MAEGRIQGNQITITMSPNATILDIRESVRKPIICSSNFLASRAGHTRKSLEAQRRDIDKQTREIEAALEKAYDKVNEFEGCDLESDAGLKQLWEEAQHKVKDLQEQYLTLRAARESWRTTANRYAEDAADEAEAVRQAALENLLNEAAW</sequence>
<dbReference type="Proteomes" id="UP000038010">
    <property type="component" value="Unassembled WGS sequence"/>
</dbReference>
<dbReference type="VEuPathDB" id="FungiDB:AB675_1398"/>
<evidence type="ECO:0000256" key="1">
    <source>
        <dbReference type="SAM" id="Coils"/>
    </source>
</evidence>
<evidence type="ECO:0000313" key="2">
    <source>
        <dbReference type="EMBL" id="KPI34442.1"/>
    </source>
</evidence>
<name>A0A0N1GWV1_9EURO</name>
<dbReference type="GeneID" id="28733164"/>
<evidence type="ECO:0000313" key="3">
    <source>
        <dbReference type="Proteomes" id="UP000038010"/>
    </source>
</evidence>
<accession>A0A0N1GWV1</accession>
<reference evidence="2 3" key="1">
    <citation type="submission" date="2015-06" db="EMBL/GenBank/DDBJ databases">
        <title>Draft genome of the ant-associated black yeast Phialophora attae CBS 131958.</title>
        <authorList>
            <person name="Moreno L.F."/>
            <person name="Stielow B.J."/>
            <person name="de Hoog S."/>
            <person name="Vicente V.A."/>
            <person name="Weiss V.A."/>
            <person name="de Vries M."/>
            <person name="Cruz L.M."/>
            <person name="Souza E.M."/>
        </authorList>
    </citation>
    <scope>NUCLEOTIDE SEQUENCE [LARGE SCALE GENOMIC DNA]</scope>
    <source>
        <strain evidence="2 3">CBS 131958</strain>
    </source>
</reference>